<dbReference type="CDD" id="cd05014">
    <property type="entry name" value="SIS_Kpsf"/>
    <property type="match status" value="1"/>
</dbReference>
<keyword evidence="3" id="KW-0413">Isomerase</keyword>
<dbReference type="InterPro" id="IPR046348">
    <property type="entry name" value="SIS_dom_sf"/>
</dbReference>
<proteinExistence type="predicted"/>
<dbReference type="Pfam" id="PF01380">
    <property type="entry name" value="SIS"/>
    <property type="match status" value="1"/>
</dbReference>
<reference evidence="3 4" key="1">
    <citation type="submission" date="2015-06" db="EMBL/GenBank/DDBJ databases">
        <title>Draft genome of the ant-associated black yeast Phialophora attae CBS 131958.</title>
        <authorList>
            <person name="Moreno L.F."/>
            <person name="Stielow B.J."/>
            <person name="de Hoog S."/>
            <person name="Vicente V.A."/>
            <person name="Weiss V.A."/>
            <person name="de Vries M."/>
            <person name="Cruz L.M."/>
            <person name="Souza E.M."/>
        </authorList>
    </citation>
    <scope>NUCLEOTIDE SEQUENCE [LARGE SCALE GENOMIC DNA]</scope>
    <source>
        <strain evidence="3 4">CBS 131958</strain>
    </source>
</reference>
<dbReference type="RefSeq" id="XP_017999956.1">
    <property type="nucleotide sequence ID" value="XM_018140202.1"/>
</dbReference>
<dbReference type="OrthoDB" id="1872003at2759"/>
<feature type="domain" description="SIS" evidence="2">
    <location>
        <begin position="91"/>
        <end position="246"/>
    </location>
</feature>
<keyword evidence="4" id="KW-1185">Reference proteome</keyword>
<evidence type="ECO:0000259" key="2">
    <source>
        <dbReference type="PROSITE" id="PS51464"/>
    </source>
</evidence>
<dbReference type="PROSITE" id="PS51464">
    <property type="entry name" value="SIS"/>
    <property type="match status" value="1"/>
</dbReference>
<comment type="caution">
    <text evidence="3">The sequence shown here is derived from an EMBL/GenBank/DDBJ whole genome shotgun (WGS) entry which is preliminary data.</text>
</comment>
<dbReference type="VEuPathDB" id="FungiDB:AB675_11363"/>
<name>A0A0N1H441_9EURO</name>
<dbReference type="GO" id="GO:1901135">
    <property type="term" value="P:carbohydrate derivative metabolic process"/>
    <property type="evidence" value="ECO:0007669"/>
    <property type="project" value="InterPro"/>
</dbReference>
<dbReference type="Gene3D" id="3.40.50.10490">
    <property type="entry name" value="Glucose-6-phosphate isomerase like protein, domain 1"/>
    <property type="match status" value="1"/>
</dbReference>
<dbReference type="GeneID" id="28732082"/>
<sequence>MAFTYRASLPTPVTPSMPVCAPLPVGIEPLPITPPDAIDDFDDKTFKPDSRIIKRALHVLSTERTALEHLEDLYRTSPDAQHALMGAVTQIIHTETRHGKVIFTGIGKSGHIATKLSATFNSLGIQSVCLHPAEALHGDLGVIRPNDTIVMITYSGRTPELLQLVRHIPSAIPIIIMTAHTNPHTCPLLTHPIRAASTGAQNFLLPTTLHETETTSFGFSAPTTSTTITLALGDSLALSVAETLHSDSGLETPTVFAQNHPGGAIGADHSQRIPHHQQSPPSPPKDPVLRMSDLATPLTSIPHVPGSAHCTRTLDILLTAARSPSGFVFSSPNHLIAPRRIQKFDDPSLIVDVLYDDFGRVVVEKSDWISILGETSVEEARGWIVRMREEGSGRGKGFLRHGTILGVVEGAEVVGVVEIEGVLGEEF</sequence>
<dbReference type="InterPro" id="IPR001347">
    <property type="entry name" value="SIS_dom"/>
</dbReference>
<protein>
    <submittedName>
        <fullName evidence="3">Arabinose 5-phosphate isomerase KpsF</fullName>
    </submittedName>
</protein>
<dbReference type="EMBL" id="LFJN01000013">
    <property type="protein sequence ID" value="KPI39993.1"/>
    <property type="molecule type" value="Genomic_DNA"/>
</dbReference>
<evidence type="ECO:0000313" key="4">
    <source>
        <dbReference type="Proteomes" id="UP000038010"/>
    </source>
</evidence>
<dbReference type="PANTHER" id="PTHR38418:SF2">
    <property type="entry name" value="SUGAR ISOMERASE, KPSF_GUTQ (AFU_ORTHOLOGUE AFUA_6G08860)"/>
    <property type="match status" value="1"/>
</dbReference>
<dbReference type="PANTHER" id="PTHR38418">
    <property type="entry name" value="SUGAR ISOMERASE, KPSF/GUTQ (AFU_ORTHOLOGUE AFUA_6G08860)"/>
    <property type="match status" value="1"/>
</dbReference>
<dbReference type="Proteomes" id="UP000038010">
    <property type="component" value="Unassembled WGS sequence"/>
</dbReference>
<accession>A0A0N1H441</accession>
<evidence type="ECO:0000256" key="1">
    <source>
        <dbReference type="SAM" id="MobiDB-lite"/>
    </source>
</evidence>
<feature type="region of interest" description="Disordered" evidence="1">
    <location>
        <begin position="257"/>
        <end position="290"/>
    </location>
</feature>
<dbReference type="GO" id="GO:0097367">
    <property type="term" value="F:carbohydrate derivative binding"/>
    <property type="evidence" value="ECO:0007669"/>
    <property type="project" value="InterPro"/>
</dbReference>
<dbReference type="InterPro" id="IPR035474">
    <property type="entry name" value="SIS_Kpsf"/>
</dbReference>
<dbReference type="STRING" id="1664694.A0A0N1H441"/>
<dbReference type="AlphaFoldDB" id="A0A0N1H441"/>
<dbReference type="GO" id="GO:0016853">
    <property type="term" value="F:isomerase activity"/>
    <property type="evidence" value="ECO:0007669"/>
    <property type="project" value="UniProtKB-KW"/>
</dbReference>
<evidence type="ECO:0000313" key="3">
    <source>
        <dbReference type="EMBL" id="KPI39993.1"/>
    </source>
</evidence>
<dbReference type="SUPFAM" id="SSF53697">
    <property type="entry name" value="SIS domain"/>
    <property type="match status" value="1"/>
</dbReference>
<organism evidence="3 4">
    <name type="scientific">Cyphellophora attinorum</name>
    <dbReference type="NCBI Taxonomy" id="1664694"/>
    <lineage>
        <taxon>Eukaryota</taxon>
        <taxon>Fungi</taxon>
        <taxon>Dikarya</taxon>
        <taxon>Ascomycota</taxon>
        <taxon>Pezizomycotina</taxon>
        <taxon>Eurotiomycetes</taxon>
        <taxon>Chaetothyriomycetidae</taxon>
        <taxon>Chaetothyriales</taxon>
        <taxon>Cyphellophoraceae</taxon>
        <taxon>Cyphellophora</taxon>
    </lineage>
</organism>
<gene>
    <name evidence="3" type="ORF">AB675_11363</name>
</gene>